<comment type="similarity">
    <text evidence="2">Belongs to the glucose-6-phosphate 1-epimerase family.</text>
</comment>
<keyword evidence="6" id="KW-1185">Reference proteome</keyword>
<evidence type="ECO:0000256" key="2">
    <source>
        <dbReference type="ARBA" id="ARBA00005866"/>
    </source>
</evidence>
<dbReference type="SUPFAM" id="SSF74650">
    <property type="entry name" value="Galactose mutarotase-like"/>
    <property type="match status" value="1"/>
</dbReference>
<dbReference type="AlphaFoldDB" id="A0A9J9Q7K1"/>
<dbReference type="KEGG" id="dia:Dtpsy_0559"/>
<dbReference type="RefSeq" id="WP_012655581.1">
    <property type="nucleotide sequence ID" value="NC_011992.1"/>
</dbReference>
<keyword evidence="4" id="KW-0413">Isomerase</keyword>
<dbReference type="EMBL" id="CP001392">
    <property type="protein sequence ID" value="ACM32039.1"/>
    <property type="molecule type" value="Genomic_DNA"/>
</dbReference>
<dbReference type="PANTHER" id="PTHR11122:SF13">
    <property type="entry name" value="GLUCOSE-6-PHOSPHATE 1-EPIMERASE"/>
    <property type="match status" value="1"/>
</dbReference>
<accession>A0A9J9Q7K1</accession>
<comment type="catalytic activity">
    <reaction evidence="1">
        <text>alpha-D-glucose 6-phosphate = beta-D-glucose 6-phosphate</text>
        <dbReference type="Rhea" id="RHEA:16249"/>
        <dbReference type="ChEBI" id="CHEBI:58225"/>
        <dbReference type="ChEBI" id="CHEBI:58247"/>
        <dbReference type="EC" id="5.1.3.15"/>
    </reaction>
</comment>
<dbReference type="InterPro" id="IPR014718">
    <property type="entry name" value="GH-type_carb-bd"/>
</dbReference>
<sequence>MTSHSPTSPRLTPSRAGAQILQAHLGTGGDIFYLSPRSPVGSVPIRGGVPVLFPQFADRGPLPKHGLARTALWALVQESKSDEAHSAVFELALAPRPLGVWPHAAHLILQAEASLHGLRLCLQITNTGSSAFSWTGGLHPYFAVDDVQTCSLTGLAGLRVQDRYDPCLSTEPGGAPNWNGQPVERLYGACPPLTLFTGSRALAITANGFEQWMVWNPGHDGGDALPDLPTGDWRRFVCIEPVCVSHPVSLLPGQVFTGTLDIRVLPYAPTSGESA</sequence>
<evidence type="ECO:0000313" key="5">
    <source>
        <dbReference type="EMBL" id="ACM32039.1"/>
    </source>
</evidence>
<evidence type="ECO:0000256" key="3">
    <source>
        <dbReference type="ARBA" id="ARBA00012083"/>
    </source>
</evidence>
<proteinExistence type="inferred from homology"/>
<dbReference type="InterPro" id="IPR008183">
    <property type="entry name" value="Aldose_1/G6P_1-epimerase"/>
</dbReference>
<protein>
    <recommendedName>
        <fullName evidence="3">glucose-6-phosphate 1-epimerase</fullName>
        <ecNumber evidence="3">5.1.3.15</ecNumber>
    </recommendedName>
</protein>
<dbReference type="EC" id="5.1.3.15" evidence="3"/>
<gene>
    <name evidence="5" type="ordered locus">Dtpsy_0559</name>
</gene>
<organism evidence="5 6">
    <name type="scientific">Acidovorax ebreus (strain TPSY)</name>
    <name type="common">Diaphorobacter sp. (strain TPSY)</name>
    <dbReference type="NCBI Taxonomy" id="535289"/>
    <lineage>
        <taxon>Bacteria</taxon>
        <taxon>Pseudomonadati</taxon>
        <taxon>Pseudomonadota</taxon>
        <taxon>Betaproteobacteria</taxon>
        <taxon>Burkholderiales</taxon>
        <taxon>Comamonadaceae</taxon>
        <taxon>Diaphorobacter</taxon>
    </lineage>
</organism>
<dbReference type="PANTHER" id="PTHR11122">
    <property type="entry name" value="APOSPORY-ASSOCIATED PROTEIN C-RELATED"/>
    <property type="match status" value="1"/>
</dbReference>
<evidence type="ECO:0000313" key="6">
    <source>
        <dbReference type="Proteomes" id="UP000000450"/>
    </source>
</evidence>
<dbReference type="Gene3D" id="2.70.98.10">
    <property type="match status" value="1"/>
</dbReference>
<dbReference type="InterPro" id="IPR011013">
    <property type="entry name" value="Gal_mutarotase_sf_dom"/>
</dbReference>
<evidence type="ECO:0000256" key="4">
    <source>
        <dbReference type="ARBA" id="ARBA00023235"/>
    </source>
</evidence>
<dbReference type="GO" id="GO:0005737">
    <property type="term" value="C:cytoplasm"/>
    <property type="evidence" value="ECO:0007669"/>
    <property type="project" value="TreeGrafter"/>
</dbReference>
<dbReference type="GO" id="GO:0005975">
    <property type="term" value="P:carbohydrate metabolic process"/>
    <property type="evidence" value="ECO:0007669"/>
    <property type="project" value="InterPro"/>
</dbReference>
<dbReference type="Pfam" id="PF01263">
    <property type="entry name" value="Aldose_epim"/>
    <property type="match status" value="1"/>
</dbReference>
<evidence type="ECO:0000256" key="1">
    <source>
        <dbReference type="ARBA" id="ARBA00001096"/>
    </source>
</evidence>
<dbReference type="GO" id="GO:0047938">
    <property type="term" value="F:glucose-6-phosphate 1-epimerase activity"/>
    <property type="evidence" value="ECO:0007669"/>
    <property type="project" value="UniProtKB-EC"/>
</dbReference>
<name>A0A9J9Q7K1_ACIET</name>
<dbReference type="GO" id="GO:0030246">
    <property type="term" value="F:carbohydrate binding"/>
    <property type="evidence" value="ECO:0007669"/>
    <property type="project" value="InterPro"/>
</dbReference>
<reference evidence="5 6" key="1">
    <citation type="journal article" date="2010" name="J. Bacteriol.">
        <title>Completed genome sequence of the anaerobic iron-oxidizing bacterium Acidovorax ebreus strain TPSY.</title>
        <authorList>
            <person name="Byrne-Bailey K.G."/>
            <person name="Weber K.A."/>
            <person name="Chair A.H."/>
            <person name="Bose S."/>
            <person name="Knox T."/>
            <person name="Spanbauer T.L."/>
            <person name="Chertkov O."/>
            <person name="Coates J.D."/>
        </authorList>
    </citation>
    <scope>NUCLEOTIDE SEQUENCE [LARGE SCALE GENOMIC DNA]</scope>
    <source>
        <strain evidence="5 6">TPSY</strain>
    </source>
</reference>
<dbReference type="CDD" id="cd09020">
    <property type="entry name" value="D-hex-6-P-epi_like"/>
    <property type="match status" value="1"/>
</dbReference>
<dbReference type="InterPro" id="IPR025532">
    <property type="entry name" value="G6P_1-epimerase"/>
</dbReference>
<dbReference type="Proteomes" id="UP000000450">
    <property type="component" value="Chromosome"/>
</dbReference>